<evidence type="ECO:0000313" key="1">
    <source>
        <dbReference type="EMBL" id="CDO46852.1"/>
    </source>
</evidence>
<name>X5LZI2_BARHN</name>
<dbReference type="PATRIC" id="fig|38323.4.peg.901"/>
<dbReference type="RefSeq" id="WP_038487557.1">
    <property type="nucleotide sequence ID" value="NZ_HG969191.1"/>
</dbReference>
<gene>
    <name evidence="1" type="ORF">BM1374165_00843</name>
</gene>
<dbReference type="Proteomes" id="UP000019801">
    <property type="component" value="Chromosome I"/>
</dbReference>
<sequence>MPSRLIIKYLGGFKMVATIVERDVSSIYRWHDRIPAKHQASILNYAREHGIDLRPDDFFYPDRLQLLMQEKQTSSTLCLLESYGVHAACVHTETALREMII</sequence>
<proteinExistence type="predicted"/>
<dbReference type="STRING" id="38323.BM1374165_00843"/>
<dbReference type="EMBL" id="HG969191">
    <property type="protein sequence ID" value="CDO46852.1"/>
    <property type="molecule type" value="Genomic_DNA"/>
</dbReference>
<protein>
    <submittedName>
        <fullName evidence="1">Uncharacterized protein</fullName>
    </submittedName>
</protein>
<dbReference type="AlphaFoldDB" id="X5LZI2"/>
<organism evidence="1 2">
    <name type="scientific">Bartonella henselae</name>
    <name type="common">Rochalimaea henselae</name>
    <dbReference type="NCBI Taxonomy" id="38323"/>
    <lineage>
        <taxon>Bacteria</taxon>
        <taxon>Pseudomonadati</taxon>
        <taxon>Pseudomonadota</taxon>
        <taxon>Alphaproteobacteria</taxon>
        <taxon>Hyphomicrobiales</taxon>
        <taxon>Bartonellaceae</taxon>
        <taxon>Bartonella</taxon>
    </lineage>
</organism>
<reference evidence="2" key="1">
    <citation type="submission" date="2013-11" db="EMBL/GenBank/DDBJ databases">
        <title>Genome sequencing of Bartonella spp. isolated from human blood.</title>
        <authorList>
            <person name="Raoult D."/>
        </authorList>
    </citation>
    <scope>NUCLEOTIDE SEQUENCE</scope>
    <source>
        <strain evidence="2">BM1374165</strain>
    </source>
</reference>
<accession>X5LZI2</accession>
<dbReference type="KEGG" id="bhs:BM1374165_00843"/>
<evidence type="ECO:0000313" key="2">
    <source>
        <dbReference type="Proteomes" id="UP000019801"/>
    </source>
</evidence>